<name>A0A6A3VJ22_9STRA</name>
<dbReference type="Proteomes" id="UP000433483">
    <property type="component" value="Unassembled WGS sequence"/>
</dbReference>
<evidence type="ECO:0000313" key="2">
    <source>
        <dbReference type="EMBL" id="KAE9167018.1"/>
    </source>
</evidence>
<evidence type="ECO:0000256" key="1">
    <source>
        <dbReference type="SAM" id="MobiDB-lite"/>
    </source>
</evidence>
<accession>A0A6A3VJ22</accession>
<feature type="compositionally biased region" description="Basic and acidic residues" evidence="1">
    <location>
        <begin position="275"/>
        <end position="284"/>
    </location>
</feature>
<feature type="region of interest" description="Disordered" evidence="1">
    <location>
        <begin position="260"/>
        <end position="284"/>
    </location>
</feature>
<evidence type="ECO:0000313" key="3">
    <source>
        <dbReference type="Proteomes" id="UP000433483"/>
    </source>
</evidence>
<organism evidence="2 3">
    <name type="scientific">Phytophthora fragariae</name>
    <dbReference type="NCBI Taxonomy" id="53985"/>
    <lineage>
        <taxon>Eukaryota</taxon>
        <taxon>Sar</taxon>
        <taxon>Stramenopiles</taxon>
        <taxon>Oomycota</taxon>
        <taxon>Peronosporomycetes</taxon>
        <taxon>Peronosporales</taxon>
        <taxon>Peronosporaceae</taxon>
        <taxon>Phytophthora</taxon>
    </lineage>
</organism>
<sequence length="284" mass="31586">MKWVFTKAFAMELAIPLPESISCRLFIKNGQPYASGRNKVPPSPSFVFKVAEGYRVLRAKVEEHFESKPPGQWRPDFVMYFKPTNNASQKDFQVLCSDGDALRVQLDMAWYKARLRKNGGQAGFMLELYIYVPKPVKPTTTLRRATAARIQEQMPRVAGLLREQGIAAGPATQNYMAVTQARLPDGAPLAVPANTTFRQLQQVDAQQAAMDEAMQGEQQLANAEYHLVRVKTQDVPVAMQVNISDIRAALGLPSYSLRPPFRPPTEVATSAPAGHMDDIDHLDS</sequence>
<protein>
    <submittedName>
        <fullName evidence="2">Uncharacterized protein</fullName>
    </submittedName>
</protein>
<comment type="caution">
    <text evidence="2">The sequence shown here is derived from an EMBL/GenBank/DDBJ whole genome shotgun (WGS) entry which is preliminary data.</text>
</comment>
<proteinExistence type="predicted"/>
<dbReference type="OrthoDB" id="116716at2759"/>
<reference evidence="2 3" key="1">
    <citation type="submission" date="2018-08" db="EMBL/GenBank/DDBJ databases">
        <title>Genomic investigation of the strawberry pathogen Phytophthora fragariae indicates pathogenicity is determined by transcriptional variation in three key races.</title>
        <authorList>
            <person name="Adams T.M."/>
            <person name="Armitage A.D."/>
            <person name="Sobczyk M.K."/>
            <person name="Bates H.J."/>
            <person name="Dunwell J.M."/>
            <person name="Nellist C.F."/>
            <person name="Harrison R.J."/>
        </authorList>
    </citation>
    <scope>NUCLEOTIDE SEQUENCE [LARGE SCALE GENOMIC DNA]</scope>
    <source>
        <strain evidence="2 3">NOV-27</strain>
    </source>
</reference>
<dbReference type="EMBL" id="QXGB01004234">
    <property type="protein sequence ID" value="KAE9167018.1"/>
    <property type="molecule type" value="Genomic_DNA"/>
</dbReference>
<keyword evidence="3" id="KW-1185">Reference proteome</keyword>
<dbReference type="AlphaFoldDB" id="A0A6A3VJ22"/>
<gene>
    <name evidence="2" type="ORF">PF005_g28953</name>
</gene>